<feature type="region of interest" description="Disordered" evidence="1">
    <location>
        <begin position="65"/>
        <end position="94"/>
    </location>
</feature>
<name>A0A0C3E4Q5_9AGAM</name>
<dbReference type="HOGENOM" id="CLU_1644719_0_0_1"/>
<evidence type="ECO:0000313" key="2">
    <source>
        <dbReference type="EMBL" id="KIM63439.1"/>
    </source>
</evidence>
<keyword evidence="3" id="KW-1185">Reference proteome</keyword>
<proteinExistence type="predicted"/>
<protein>
    <submittedName>
        <fullName evidence="2">Uncharacterized protein</fullName>
    </submittedName>
</protein>
<reference evidence="3" key="2">
    <citation type="submission" date="2015-01" db="EMBL/GenBank/DDBJ databases">
        <title>Evolutionary Origins and Diversification of the Mycorrhizal Mutualists.</title>
        <authorList>
            <consortium name="DOE Joint Genome Institute"/>
            <consortium name="Mycorrhizal Genomics Consortium"/>
            <person name="Kohler A."/>
            <person name="Kuo A."/>
            <person name="Nagy L.G."/>
            <person name="Floudas D."/>
            <person name="Copeland A."/>
            <person name="Barry K.W."/>
            <person name="Cichocki N."/>
            <person name="Veneault-Fourrey C."/>
            <person name="LaButti K."/>
            <person name="Lindquist E.A."/>
            <person name="Lipzen A."/>
            <person name="Lundell T."/>
            <person name="Morin E."/>
            <person name="Murat C."/>
            <person name="Riley R."/>
            <person name="Ohm R."/>
            <person name="Sun H."/>
            <person name="Tunlid A."/>
            <person name="Henrissat B."/>
            <person name="Grigoriev I.V."/>
            <person name="Hibbett D.S."/>
            <person name="Martin F."/>
        </authorList>
    </citation>
    <scope>NUCLEOTIDE SEQUENCE [LARGE SCALE GENOMIC DNA]</scope>
    <source>
        <strain evidence="3">Foug A</strain>
    </source>
</reference>
<feature type="compositionally biased region" description="Acidic residues" evidence="1">
    <location>
        <begin position="70"/>
        <end position="85"/>
    </location>
</feature>
<evidence type="ECO:0000313" key="3">
    <source>
        <dbReference type="Proteomes" id="UP000053989"/>
    </source>
</evidence>
<dbReference type="AlphaFoldDB" id="A0A0C3E4Q5"/>
<dbReference type="Proteomes" id="UP000053989">
    <property type="component" value="Unassembled WGS sequence"/>
</dbReference>
<evidence type="ECO:0000256" key="1">
    <source>
        <dbReference type="SAM" id="MobiDB-lite"/>
    </source>
</evidence>
<reference evidence="2 3" key="1">
    <citation type="submission" date="2014-04" db="EMBL/GenBank/DDBJ databases">
        <authorList>
            <consortium name="DOE Joint Genome Institute"/>
            <person name="Kuo A."/>
            <person name="Kohler A."/>
            <person name="Nagy L.G."/>
            <person name="Floudas D."/>
            <person name="Copeland A."/>
            <person name="Barry K.W."/>
            <person name="Cichocki N."/>
            <person name="Veneault-Fourrey C."/>
            <person name="LaButti K."/>
            <person name="Lindquist E.A."/>
            <person name="Lipzen A."/>
            <person name="Lundell T."/>
            <person name="Morin E."/>
            <person name="Murat C."/>
            <person name="Sun H."/>
            <person name="Tunlid A."/>
            <person name="Henrissat B."/>
            <person name="Grigoriev I.V."/>
            <person name="Hibbett D.S."/>
            <person name="Martin F."/>
            <person name="Nordberg H.P."/>
            <person name="Cantor M.N."/>
            <person name="Hua S.X."/>
        </authorList>
    </citation>
    <scope>NUCLEOTIDE SEQUENCE [LARGE SCALE GENOMIC DNA]</scope>
    <source>
        <strain evidence="2 3">Foug A</strain>
    </source>
</reference>
<gene>
    <name evidence="2" type="ORF">SCLCIDRAFT_24333</name>
</gene>
<sequence>MPKCLKRARVAISNLGHCTKKRRVSDLKAEKKEKVSHTTSLDLCKIACEPTPSIPVIQETLDLDNKDLDGLDSDPDLDLDLEPDLEPPTWNEDPGAKLDPIEGYESCQACFGDHIAAVELDGFDGDNRDNGSIGFNCSAIDALPAHLRSPASANAPKPSMT</sequence>
<dbReference type="InParanoid" id="A0A0C3E4Q5"/>
<dbReference type="EMBL" id="KN822035">
    <property type="protein sequence ID" value="KIM63439.1"/>
    <property type="molecule type" value="Genomic_DNA"/>
</dbReference>
<organism evidence="2 3">
    <name type="scientific">Scleroderma citrinum Foug A</name>
    <dbReference type="NCBI Taxonomy" id="1036808"/>
    <lineage>
        <taxon>Eukaryota</taxon>
        <taxon>Fungi</taxon>
        <taxon>Dikarya</taxon>
        <taxon>Basidiomycota</taxon>
        <taxon>Agaricomycotina</taxon>
        <taxon>Agaricomycetes</taxon>
        <taxon>Agaricomycetidae</taxon>
        <taxon>Boletales</taxon>
        <taxon>Sclerodermatineae</taxon>
        <taxon>Sclerodermataceae</taxon>
        <taxon>Scleroderma</taxon>
    </lineage>
</organism>
<accession>A0A0C3E4Q5</accession>